<dbReference type="PANTHER" id="PTHR21011">
    <property type="entry name" value="MITOCHONDRIAL 28S RIBOSOMAL PROTEIN S6"/>
    <property type="match status" value="1"/>
</dbReference>
<dbReference type="OrthoDB" id="9812702at2"/>
<dbReference type="RefSeq" id="WP_154484110.1">
    <property type="nucleotide sequence ID" value="NZ_JAJBNW010000050.1"/>
</dbReference>
<gene>
    <name evidence="4 5" type="primary">rpsF</name>
    <name evidence="6" type="ORF">FYJ27_06720</name>
    <name evidence="5" type="ORF">L0P62_06020</name>
</gene>
<comment type="similarity">
    <text evidence="1 4">Belongs to the bacterial ribosomal protein bS6 family.</text>
</comment>
<dbReference type="Proteomes" id="UP000462760">
    <property type="component" value="Unassembled WGS sequence"/>
</dbReference>
<organism evidence="6 7">
    <name type="scientific">Anaerosalibacter bizertensis</name>
    <dbReference type="NCBI Taxonomy" id="932217"/>
    <lineage>
        <taxon>Bacteria</taxon>
        <taxon>Bacillati</taxon>
        <taxon>Bacillota</taxon>
        <taxon>Tissierellia</taxon>
        <taxon>Tissierellales</taxon>
        <taxon>Sporanaerobacteraceae</taxon>
        <taxon>Anaerosalibacter</taxon>
    </lineage>
</organism>
<keyword evidence="4" id="KW-0699">rRNA-binding</keyword>
<dbReference type="GO" id="GO:0005840">
    <property type="term" value="C:ribosome"/>
    <property type="evidence" value="ECO:0007669"/>
    <property type="project" value="UniProtKB-KW"/>
</dbReference>
<dbReference type="GO" id="GO:1990904">
    <property type="term" value="C:ribonucleoprotein complex"/>
    <property type="evidence" value="ECO:0007669"/>
    <property type="project" value="UniProtKB-KW"/>
</dbReference>
<dbReference type="HAMAP" id="MF_00360">
    <property type="entry name" value="Ribosomal_bS6"/>
    <property type="match status" value="1"/>
</dbReference>
<proteinExistence type="inferred from homology"/>
<dbReference type="PANTHER" id="PTHR21011:SF1">
    <property type="entry name" value="SMALL RIBOSOMAL SUBUNIT PROTEIN BS6M"/>
    <property type="match status" value="1"/>
</dbReference>
<dbReference type="InterPro" id="IPR035980">
    <property type="entry name" value="Ribosomal_bS6_sf"/>
</dbReference>
<dbReference type="Proteomes" id="UP001108123">
    <property type="component" value="Unassembled WGS sequence"/>
</dbReference>
<evidence type="ECO:0000313" key="8">
    <source>
        <dbReference type="Proteomes" id="UP001108123"/>
    </source>
</evidence>
<dbReference type="AlphaFoldDB" id="A0A844FHN4"/>
<dbReference type="InterPro" id="IPR000529">
    <property type="entry name" value="Ribosomal_bS6"/>
</dbReference>
<sequence>MKKYEAMLIFVPDMEDEKRNNLLNRFKEIIESDGTISNVDEWGSRKLAYEINDYTDGYYVVLNFESTPKVVDEINRIAKISDGIMRHMIIKEDE</sequence>
<accession>A0A844FHN4</accession>
<dbReference type="InterPro" id="IPR020814">
    <property type="entry name" value="Ribosomal_S6_plastid/chlpt"/>
</dbReference>
<comment type="caution">
    <text evidence="6">The sequence shown here is derived from an EMBL/GenBank/DDBJ whole genome shotgun (WGS) entry which is preliminary data.</text>
</comment>
<evidence type="ECO:0000256" key="2">
    <source>
        <dbReference type="ARBA" id="ARBA00035104"/>
    </source>
</evidence>
<evidence type="ECO:0000313" key="5">
    <source>
        <dbReference type="EMBL" id="MCG4565000.1"/>
    </source>
</evidence>
<keyword evidence="4" id="KW-0687">Ribonucleoprotein</keyword>
<dbReference type="EMBL" id="VULR01000008">
    <property type="protein sequence ID" value="MSS43425.1"/>
    <property type="molecule type" value="Genomic_DNA"/>
</dbReference>
<evidence type="ECO:0000313" key="6">
    <source>
        <dbReference type="EMBL" id="MSS43425.1"/>
    </source>
</evidence>
<reference evidence="6 7" key="1">
    <citation type="submission" date="2019-08" db="EMBL/GenBank/DDBJ databases">
        <title>In-depth cultivation of the pig gut microbiome towards novel bacterial diversity and tailored functional studies.</title>
        <authorList>
            <person name="Wylensek D."/>
            <person name="Hitch T.C.A."/>
            <person name="Clavel T."/>
        </authorList>
    </citation>
    <scope>NUCLEOTIDE SEQUENCE [LARGE SCALE GENOMIC DNA]</scope>
    <source>
        <strain evidence="6 7">Med78-601-WT-4W-RMD-3</strain>
    </source>
</reference>
<dbReference type="Gene3D" id="3.30.70.60">
    <property type="match status" value="1"/>
</dbReference>
<dbReference type="NCBIfam" id="TIGR00166">
    <property type="entry name" value="S6"/>
    <property type="match status" value="1"/>
</dbReference>
<dbReference type="GO" id="GO:0006412">
    <property type="term" value="P:translation"/>
    <property type="evidence" value="ECO:0007669"/>
    <property type="project" value="UniProtKB-UniRule"/>
</dbReference>
<keyword evidence="4 6" id="KW-0689">Ribosomal protein</keyword>
<evidence type="ECO:0000256" key="1">
    <source>
        <dbReference type="ARBA" id="ARBA00009512"/>
    </source>
</evidence>
<dbReference type="GO" id="GO:0003735">
    <property type="term" value="F:structural constituent of ribosome"/>
    <property type="evidence" value="ECO:0007669"/>
    <property type="project" value="InterPro"/>
</dbReference>
<dbReference type="SUPFAM" id="SSF54995">
    <property type="entry name" value="Ribosomal protein S6"/>
    <property type="match status" value="1"/>
</dbReference>
<keyword evidence="4" id="KW-0694">RNA-binding</keyword>
<evidence type="ECO:0000256" key="3">
    <source>
        <dbReference type="ARBA" id="ARBA00035294"/>
    </source>
</evidence>
<dbReference type="CDD" id="cd00473">
    <property type="entry name" value="bS6"/>
    <property type="match status" value="1"/>
</dbReference>
<protein>
    <recommendedName>
        <fullName evidence="3 4">Small ribosomal subunit protein bS6</fullName>
    </recommendedName>
</protein>
<reference evidence="5" key="2">
    <citation type="submission" date="2022-01" db="EMBL/GenBank/DDBJ databases">
        <title>Collection of gut derived symbiotic bacterial strains cultured from healthy donors.</title>
        <authorList>
            <person name="Lin H."/>
            <person name="Kohout C."/>
            <person name="Waligurski E."/>
            <person name="Pamer E.G."/>
        </authorList>
    </citation>
    <scope>NUCLEOTIDE SEQUENCE</scope>
    <source>
        <strain evidence="5">MSK.14.39</strain>
    </source>
</reference>
<dbReference type="Pfam" id="PF01250">
    <property type="entry name" value="Ribosomal_S6"/>
    <property type="match status" value="1"/>
</dbReference>
<dbReference type="EMBL" id="JAKNID010000017">
    <property type="protein sequence ID" value="MCG4565000.1"/>
    <property type="molecule type" value="Genomic_DNA"/>
</dbReference>
<evidence type="ECO:0000313" key="7">
    <source>
        <dbReference type="Proteomes" id="UP000462760"/>
    </source>
</evidence>
<dbReference type="InterPro" id="IPR014717">
    <property type="entry name" value="Transl_elong_EF1B/ribsomal_bS6"/>
</dbReference>
<dbReference type="GO" id="GO:0070181">
    <property type="term" value="F:small ribosomal subunit rRNA binding"/>
    <property type="evidence" value="ECO:0007669"/>
    <property type="project" value="TreeGrafter"/>
</dbReference>
<dbReference type="GO" id="GO:0005737">
    <property type="term" value="C:cytoplasm"/>
    <property type="evidence" value="ECO:0007669"/>
    <property type="project" value="UniProtKB-ARBA"/>
</dbReference>
<evidence type="ECO:0000256" key="4">
    <source>
        <dbReference type="HAMAP-Rule" id="MF_00360"/>
    </source>
</evidence>
<comment type="function">
    <text evidence="2 4">Binds together with bS18 to 16S ribosomal RNA.</text>
</comment>
<keyword evidence="8" id="KW-1185">Reference proteome</keyword>
<name>A0A844FHN4_9FIRM</name>